<keyword evidence="2" id="KW-0963">Cytoplasm</keyword>
<dbReference type="Pfam" id="PF00271">
    <property type="entry name" value="Helicase_C"/>
    <property type="match status" value="1"/>
</dbReference>
<keyword evidence="3" id="KW-0547">Nucleotide-binding</keyword>
<keyword evidence="5 14" id="KW-0347">Helicase</keyword>
<comment type="similarity">
    <text evidence="7">Belongs to the DEAD box helicase family.</text>
</comment>
<comment type="catalytic activity">
    <reaction evidence="8">
        <text>ATP + H2O = ADP + phosphate + H(+)</text>
        <dbReference type="Rhea" id="RHEA:13065"/>
        <dbReference type="ChEBI" id="CHEBI:15377"/>
        <dbReference type="ChEBI" id="CHEBI:15378"/>
        <dbReference type="ChEBI" id="CHEBI:30616"/>
        <dbReference type="ChEBI" id="CHEBI:43474"/>
        <dbReference type="ChEBI" id="CHEBI:456216"/>
        <dbReference type="EC" id="3.6.4.13"/>
    </reaction>
</comment>
<dbReference type="GO" id="GO:0016787">
    <property type="term" value="F:hydrolase activity"/>
    <property type="evidence" value="ECO:0007669"/>
    <property type="project" value="UniProtKB-KW"/>
</dbReference>
<dbReference type="PROSITE" id="PS51195">
    <property type="entry name" value="Q_MOTIF"/>
    <property type="match status" value="1"/>
</dbReference>
<evidence type="ECO:0000256" key="10">
    <source>
        <dbReference type="PROSITE-ProRule" id="PRU00552"/>
    </source>
</evidence>
<evidence type="ECO:0000256" key="9">
    <source>
        <dbReference type="ARBA" id="ARBA00074363"/>
    </source>
</evidence>
<evidence type="ECO:0000256" key="2">
    <source>
        <dbReference type="ARBA" id="ARBA00022490"/>
    </source>
</evidence>
<evidence type="ECO:0000256" key="5">
    <source>
        <dbReference type="ARBA" id="ARBA00022806"/>
    </source>
</evidence>
<evidence type="ECO:0000313" key="15">
    <source>
        <dbReference type="Proteomes" id="UP000051269"/>
    </source>
</evidence>
<dbReference type="GO" id="GO:0005524">
    <property type="term" value="F:ATP binding"/>
    <property type="evidence" value="ECO:0007669"/>
    <property type="project" value="UniProtKB-KW"/>
</dbReference>
<evidence type="ECO:0000259" key="11">
    <source>
        <dbReference type="PROSITE" id="PS51192"/>
    </source>
</evidence>
<dbReference type="FunFam" id="3.40.50.300:FF:000108">
    <property type="entry name" value="ATP-dependent RNA helicase RhlE"/>
    <property type="match status" value="1"/>
</dbReference>
<evidence type="ECO:0000256" key="1">
    <source>
        <dbReference type="ARBA" id="ARBA00012552"/>
    </source>
</evidence>
<dbReference type="InterPro" id="IPR014014">
    <property type="entry name" value="RNA_helicase_DEAD_Q_motif"/>
</dbReference>
<reference evidence="14 15" key="1">
    <citation type="submission" date="2015-10" db="EMBL/GenBank/DDBJ databases">
        <title>Metagenome-Assembled Genomes uncover a global brackish microbiome.</title>
        <authorList>
            <person name="Hugerth L.W."/>
            <person name="Larsson J."/>
            <person name="Alneberg J."/>
            <person name="Lindh M.V."/>
            <person name="Legrand C."/>
            <person name="Pinhassi J."/>
            <person name="Andersson A.F."/>
        </authorList>
    </citation>
    <scope>NUCLEOTIDE SEQUENCE [LARGE SCALE GENOMIC DNA]</scope>
    <source>
        <strain evidence="14">BACL18 MAG-120507-bin52</strain>
    </source>
</reference>
<dbReference type="PROSITE" id="PS51192">
    <property type="entry name" value="HELICASE_ATP_BIND_1"/>
    <property type="match status" value="1"/>
</dbReference>
<dbReference type="GO" id="GO:0003724">
    <property type="term" value="F:RNA helicase activity"/>
    <property type="evidence" value="ECO:0007669"/>
    <property type="project" value="UniProtKB-EC"/>
</dbReference>
<dbReference type="GO" id="GO:0003676">
    <property type="term" value="F:nucleic acid binding"/>
    <property type="evidence" value="ECO:0007669"/>
    <property type="project" value="InterPro"/>
</dbReference>
<dbReference type="Pfam" id="PF00270">
    <property type="entry name" value="DEAD"/>
    <property type="match status" value="1"/>
</dbReference>
<dbReference type="AlphaFoldDB" id="A0A0R2RM05"/>
<dbReference type="PANTHER" id="PTHR47959">
    <property type="entry name" value="ATP-DEPENDENT RNA HELICASE RHLE-RELATED"/>
    <property type="match status" value="1"/>
</dbReference>
<dbReference type="InterPro" id="IPR050079">
    <property type="entry name" value="DEAD_box_RNA_helicase"/>
</dbReference>
<dbReference type="InterPro" id="IPR014001">
    <property type="entry name" value="Helicase_ATP-bd"/>
</dbReference>
<keyword evidence="4" id="KW-0378">Hydrolase</keyword>
<dbReference type="SUPFAM" id="SSF52540">
    <property type="entry name" value="P-loop containing nucleoside triphosphate hydrolases"/>
    <property type="match status" value="1"/>
</dbReference>
<dbReference type="InterPro" id="IPR001650">
    <property type="entry name" value="Helicase_C-like"/>
</dbReference>
<gene>
    <name evidence="14" type="ORF">ABR82_00845</name>
</gene>
<feature type="short sequence motif" description="Q motif" evidence="10">
    <location>
        <begin position="1"/>
        <end position="29"/>
    </location>
</feature>
<name>A0A0R2RM05_9BACT</name>
<dbReference type="PANTHER" id="PTHR47959:SF13">
    <property type="entry name" value="ATP-DEPENDENT RNA HELICASE RHLE"/>
    <property type="match status" value="1"/>
</dbReference>
<dbReference type="Gene3D" id="3.40.50.300">
    <property type="entry name" value="P-loop containing nucleotide triphosphate hydrolases"/>
    <property type="match status" value="2"/>
</dbReference>
<dbReference type="GO" id="GO:0005829">
    <property type="term" value="C:cytosol"/>
    <property type="evidence" value="ECO:0007669"/>
    <property type="project" value="TreeGrafter"/>
</dbReference>
<dbReference type="InterPro" id="IPR011545">
    <property type="entry name" value="DEAD/DEAH_box_helicase_dom"/>
</dbReference>
<dbReference type="EC" id="3.6.4.13" evidence="1"/>
<dbReference type="SMART" id="SM00490">
    <property type="entry name" value="HELICc"/>
    <property type="match status" value="1"/>
</dbReference>
<dbReference type="CDD" id="cd18787">
    <property type="entry name" value="SF2_C_DEAD"/>
    <property type="match status" value="1"/>
</dbReference>
<sequence length="404" mass="44436">MDFASLGLTASVLQATQDLGFQEPTPIQARAIPIALSGKDIIGSAQTGTGKTAAFALPILQHLDKPGKLRALVLEPTRELADQVSEALQKFAKHTGLRVGLIYGGVGYGAQREQIQRGIDILVATPGRLLDLVGQGDLNFGNLTHLVLDEVDRMLDMGFLPDVKRIVSLCPEKRQTLFFSATIPPEIERLTQWALKEPVTVEIGLRQSAAETVTHALYPVAADQKHELLLGLLEKTHYESVIVFCRTRMGSDRVAGSLSNLPHPVGVLHSDRSQTERTEALAGFRSGKYPILVATDIAARGLDIAGVTHVINYDVPQHPEDYVHRIGRTGRAAKEGDALTLFVAEELPHVEAIERMLGQKLPRKKLESFPYRFTALFEEGHTVAQTRMRGVRTHRGYTFGARRR</sequence>
<feature type="domain" description="Helicase ATP-binding" evidence="11">
    <location>
        <begin position="32"/>
        <end position="201"/>
    </location>
</feature>
<dbReference type="GO" id="GO:0009266">
    <property type="term" value="P:response to temperature stimulus"/>
    <property type="evidence" value="ECO:0007669"/>
    <property type="project" value="UniProtKB-ARBA"/>
</dbReference>
<accession>A0A0R2RM05</accession>
<organism evidence="14 15">
    <name type="scientific">Verrucomicrobia subdivision 6 bacterium BACL9 MAG-120507-bin52</name>
    <dbReference type="NCBI Taxonomy" id="1655590"/>
    <lineage>
        <taxon>Bacteria</taxon>
        <taxon>Pseudomonadati</taxon>
        <taxon>Verrucomicrobiota</taxon>
        <taxon>Verrucomicrobiia</taxon>
        <taxon>Verrucomicrobiales</taxon>
        <taxon>Verrucomicrobia subdivision 6</taxon>
    </lineage>
</organism>
<evidence type="ECO:0000313" key="14">
    <source>
        <dbReference type="EMBL" id="KRO62194.1"/>
    </source>
</evidence>
<dbReference type="CDD" id="cd00268">
    <property type="entry name" value="DEADc"/>
    <property type="match status" value="1"/>
</dbReference>
<comment type="caution">
    <text evidence="14">The sequence shown here is derived from an EMBL/GenBank/DDBJ whole genome shotgun (WGS) entry which is preliminary data.</text>
</comment>
<dbReference type="EMBL" id="LIBO01000115">
    <property type="protein sequence ID" value="KRO62194.1"/>
    <property type="molecule type" value="Genomic_DNA"/>
</dbReference>
<feature type="domain" description="Helicase C-terminal" evidence="12">
    <location>
        <begin position="228"/>
        <end position="377"/>
    </location>
</feature>
<evidence type="ECO:0000259" key="13">
    <source>
        <dbReference type="PROSITE" id="PS51195"/>
    </source>
</evidence>
<evidence type="ECO:0000256" key="6">
    <source>
        <dbReference type="ARBA" id="ARBA00022840"/>
    </source>
</evidence>
<dbReference type="PROSITE" id="PS51194">
    <property type="entry name" value="HELICASE_CTER"/>
    <property type="match status" value="1"/>
</dbReference>
<dbReference type="GO" id="GO:0042255">
    <property type="term" value="P:ribosome assembly"/>
    <property type="evidence" value="ECO:0007669"/>
    <property type="project" value="UniProtKB-ARBA"/>
</dbReference>
<feature type="domain" description="DEAD-box RNA helicase Q" evidence="13">
    <location>
        <begin position="1"/>
        <end position="29"/>
    </location>
</feature>
<evidence type="ECO:0000256" key="4">
    <source>
        <dbReference type="ARBA" id="ARBA00022801"/>
    </source>
</evidence>
<protein>
    <recommendedName>
        <fullName evidence="9">DEAD-box ATP-dependent RNA helicase RhpA</fullName>
        <ecNumber evidence="1">3.6.4.13</ecNumber>
    </recommendedName>
</protein>
<evidence type="ECO:0000256" key="7">
    <source>
        <dbReference type="ARBA" id="ARBA00038437"/>
    </source>
</evidence>
<keyword evidence="6" id="KW-0067">ATP-binding</keyword>
<evidence type="ECO:0000256" key="3">
    <source>
        <dbReference type="ARBA" id="ARBA00022741"/>
    </source>
</evidence>
<proteinExistence type="inferred from homology"/>
<evidence type="ECO:0000256" key="8">
    <source>
        <dbReference type="ARBA" id="ARBA00047984"/>
    </source>
</evidence>
<dbReference type="InterPro" id="IPR044742">
    <property type="entry name" value="DEAD/DEAH_RhlB"/>
</dbReference>
<dbReference type="Proteomes" id="UP000051269">
    <property type="component" value="Unassembled WGS sequence"/>
</dbReference>
<dbReference type="InterPro" id="IPR027417">
    <property type="entry name" value="P-loop_NTPase"/>
</dbReference>
<dbReference type="SMART" id="SM00487">
    <property type="entry name" value="DEXDc"/>
    <property type="match status" value="1"/>
</dbReference>
<evidence type="ECO:0000259" key="12">
    <source>
        <dbReference type="PROSITE" id="PS51194"/>
    </source>
</evidence>